<dbReference type="Proteomes" id="UP000318212">
    <property type="component" value="Unassembled WGS sequence"/>
</dbReference>
<protein>
    <recommendedName>
        <fullName evidence="3">DUF4224 domain-containing protein</fullName>
    </recommendedName>
</protein>
<dbReference type="EMBL" id="VICE01000014">
    <property type="protein sequence ID" value="TQD51204.1"/>
    <property type="molecule type" value="Genomic_DNA"/>
</dbReference>
<name>A0A508ARW8_9GAMM</name>
<dbReference type="OrthoDB" id="5998947at2"/>
<reference evidence="1 2" key="1">
    <citation type="submission" date="2019-06" db="EMBL/GenBank/DDBJ databases">
        <title>Lysobacter alkalisoli sp. nov. isolated from saline soil.</title>
        <authorList>
            <person name="Sun J.-Q."/>
            <person name="Xu L."/>
        </authorList>
    </citation>
    <scope>NUCLEOTIDE SEQUENCE [LARGE SCALE GENOMIC DNA]</scope>
    <source>
        <strain evidence="1 2">JCM 31130</strain>
    </source>
</reference>
<dbReference type="AlphaFoldDB" id="A0A508ARW8"/>
<organism evidence="1 2">
    <name type="scientific">Marilutibacter aestuarii</name>
    <dbReference type="NCBI Taxonomy" id="1706195"/>
    <lineage>
        <taxon>Bacteria</taxon>
        <taxon>Pseudomonadati</taxon>
        <taxon>Pseudomonadota</taxon>
        <taxon>Gammaproteobacteria</taxon>
        <taxon>Lysobacterales</taxon>
        <taxon>Lysobacteraceae</taxon>
        <taxon>Marilutibacter</taxon>
    </lineage>
</organism>
<keyword evidence="2" id="KW-1185">Reference proteome</keyword>
<dbReference type="RefSeq" id="WP_141517093.1">
    <property type="nucleotide sequence ID" value="NZ_VICE01000014.1"/>
</dbReference>
<evidence type="ECO:0000313" key="1">
    <source>
        <dbReference type="EMBL" id="TQD51204.1"/>
    </source>
</evidence>
<accession>A0A508ARW8</accession>
<comment type="caution">
    <text evidence="1">The sequence shown here is derived from an EMBL/GenBank/DDBJ whole genome shotgun (WGS) entry which is preliminary data.</text>
</comment>
<proteinExistence type="predicted"/>
<evidence type="ECO:0000313" key="2">
    <source>
        <dbReference type="Proteomes" id="UP000318212"/>
    </source>
</evidence>
<gene>
    <name evidence="1" type="ORF">FKV25_01870</name>
</gene>
<evidence type="ECO:0008006" key="3">
    <source>
        <dbReference type="Google" id="ProtNLM"/>
    </source>
</evidence>
<sequence length="74" mass="8102">MIGPVLQFEDLQELCQPGGHPRLATVERWAREQGVRYRYDGRGGIWTTLDALNAAIGLQAANDGTATLTADEVF</sequence>